<dbReference type="EMBL" id="FNPH01000009">
    <property type="protein sequence ID" value="SDZ28540.1"/>
    <property type="molecule type" value="Genomic_DNA"/>
</dbReference>
<dbReference type="InterPro" id="IPR018727">
    <property type="entry name" value="DUF2267"/>
</dbReference>
<keyword evidence="2" id="KW-1185">Reference proteome</keyword>
<sequence>MRYDQFLNNVRDRGGYRDRQEAERIAQVVLAVLARRLDPGEAQHLASQLPVQAAVIVVDQAGPSAQALSTREFLAQVAERTGGSDRTAQWDASAVLSTVADAITGGELHDVLTQLPSGYAALFGRPVLSG</sequence>
<dbReference type="Gene3D" id="1.10.490.110">
    <property type="entry name" value="Uncharacterized conserved protein DUF2267"/>
    <property type="match status" value="1"/>
</dbReference>
<dbReference type="AlphaFoldDB" id="A0A1H3RSF9"/>
<dbReference type="Pfam" id="PF10025">
    <property type="entry name" value="DUF2267"/>
    <property type="match status" value="1"/>
</dbReference>
<reference evidence="2" key="1">
    <citation type="submission" date="2016-10" db="EMBL/GenBank/DDBJ databases">
        <authorList>
            <person name="Varghese N."/>
            <person name="Submissions S."/>
        </authorList>
    </citation>
    <scope>NUCLEOTIDE SEQUENCE [LARGE SCALE GENOMIC DNA]</scope>
    <source>
        <strain evidence="2">DSM 45245</strain>
    </source>
</reference>
<dbReference type="InterPro" id="IPR038282">
    <property type="entry name" value="DUF2267_sf"/>
</dbReference>
<evidence type="ECO:0000313" key="2">
    <source>
        <dbReference type="Proteomes" id="UP000242415"/>
    </source>
</evidence>
<dbReference type="RefSeq" id="WP_091560029.1">
    <property type="nucleotide sequence ID" value="NZ_FNPH01000009.1"/>
</dbReference>
<name>A0A1H3RSF9_9ACTN</name>
<dbReference type="OrthoDB" id="952780at2"/>
<gene>
    <name evidence="1" type="ORF">SAMN05444365_10941</name>
</gene>
<protein>
    <submittedName>
        <fullName evidence="1">Uncharacterized conserved protein, DUF2267 family</fullName>
    </submittedName>
</protein>
<organism evidence="1 2">
    <name type="scientific">Micromonospora pattaloongensis</name>
    <dbReference type="NCBI Taxonomy" id="405436"/>
    <lineage>
        <taxon>Bacteria</taxon>
        <taxon>Bacillati</taxon>
        <taxon>Actinomycetota</taxon>
        <taxon>Actinomycetes</taxon>
        <taxon>Micromonosporales</taxon>
        <taxon>Micromonosporaceae</taxon>
        <taxon>Micromonospora</taxon>
    </lineage>
</organism>
<evidence type="ECO:0000313" key="1">
    <source>
        <dbReference type="EMBL" id="SDZ28540.1"/>
    </source>
</evidence>
<proteinExistence type="predicted"/>
<accession>A0A1H3RSF9</accession>
<dbReference type="Proteomes" id="UP000242415">
    <property type="component" value="Unassembled WGS sequence"/>
</dbReference>
<dbReference type="STRING" id="405436.SAMN05444365_10941"/>